<organism evidence="1 2">
    <name type="scientific">Allotamlana fucoidanivorans</name>
    <dbReference type="NCBI Taxonomy" id="2583814"/>
    <lineage>
        <taxon>Bacteria</taxon>
        <taxon>Pseudomonadati</taxon>
        <taxon>Bacteroidota</taxon>
        <taxon>Flavobacteriia</taxon>
        <taxon>Flavobacteriales</taxon>
        <taxon>Flavobacteriaceae</taxon>
        <taxon>Allotamlana</taxon>
    </lineage>
</organism>
<reference evidence="1 2" key="1">
    <citation type="submission" date="2019-05" db="EMBL/GenBank/DDBJ databases">
        <title>Tamlana fucoidanivorans sp. nov., isolated from the surface of algae collected from Fujian province in China.</title>
        <authorList>
            <person name="Li J."/>
        </authorList>
    </citation>
    <scope>NUCLEOTIDE SEQUENCE [LARGE SCALE GENOMIC DNA]</scope>
    <source>
        <strain evidence="1 2">CW2-9</strain>
    </source>
</reference>
<dbReference type="OrthoDB" id="9776971at2"/>
<sequence length="69" mass="7977">MVVLYGNHPSDRFEDSWKTVLSSNLSKYEQLAKLTKTVTNTMVEKKNDKFTIKVDLEPHSVKIIELIPQ</sequence>
<dbReference type="Proteomes" id="UP000308713">
    <property type="component" value="Unassembled WGS sequence"/>
</dbReference>
<keyword evidence="2" id="KW-1185">Reference proteome</keyword>
<dbReference type="AlphaFoldDB" id="A0A5C4SMQ3"/>
<accession>A0A5C4SMQ3</accession>
<gene>
    <name evidence="1" type="ORF">FGF67_07435</name>
</gene>
<evidence type="ECO:0000313" key="2">
    <source>
        <dbReference type="Proteomes" id="UP000308713"/>
    </source>
</evidence>
<protein>
    <submittedName>
        <fullName evidence="1">Uncharacterized protein</fullName>
    </submittedName>
</protein>
<name>A0A5C4SMQ3_9FLAO</name>
<evidence type="ECO:0000313" key="1">
    <source>
        <dbReference type="EMBL" id="TNJ44981.1"/>
    </source>
</evidence>
<dbReference type="EMBL" id="VDCS01000006">
    <property type="protein sequence ID" value="TNJ44981.1"/>
    <property type="molecule type" value="Genomic_DNA"/>
</dbReference>
<dbReference type="RefSeq" id="WP_139696306.1">
    <property type="nucleotide sequence ID" value="NZ_CP074074.1"/>
</dbReference>
<proteinExistence type="predicted"/>
<comment type="caution">
    <text evidence="1">The sequence shown here is derived from an EMBL/GenBank/DDBJ whole genome shotgun (WGS) entry which is preliminary data.</text>
</comment>